<name>A0A286RHG5_9BACT</name>
<dbReference type="AlphaFoldDB" id="A0A286RHG5"/>
<dbReference type="EMBL" id="CP018477">
    <property type="protein sequence ID" value="ASV75403.1"/>
    <property type="molecule type" value="Genomic_DNA"/>
</dbReference>
<dbReference type="Gene3D" id="1.10.260.40">
    <property type="entry name" value="lambda repressor-like DNA-binding domains"/>
    <property type="match status" value="1"/>
</dbReference>
<dbReference type="KEGG" id="ttf:THTE_2801"/>
<dbReference type="InterPro" id="IPR010982">
    <property type="entry name" value="Lambda_DNA-bd_dom_sf"/>
</dbReference>
<evidence type="ECO:0000313" key="4">
    <source>
        <dbReference type="Proteomes" id="UP000215086"/>
    </source>
</evidence>
<gene>
    <name evidence="3" type="ORF">THTE_2801</name>
</gene>
<dbReference type="SMART" id="SM00530">
    <property type="entry name" value="HTH_XRE"/>
    <property type="match status" value="1"/>
</dbReference>
<evidence type="ECO:0000256" key="1">
    <source>
        <dbReference type="SAM" id="MobiDB-lite"/>
    </source>
</evidence>
<proteinExistence type="predicted"/>
<keyword evidence="4" id="KW-1185">Reference proteome</keyword>
<organism evidence="3 4">
    <name type="scientific">Thermogutta terrifontis</name>
    <dbReference type="NCBI Taxonomy" id="1331910"/>
    <lineage>
        <taxon>Bacteria</taxon>
        <taxon>Pseudomonadati</taxon>
        <taxon>Planctomycetota</taxon>
        <taxon>Planctomycetia</taxon>
        <taxon>Pirellulales</taxon>
        <taxon>Thermoguttaceae</taxon>
        <taxon>Thermogutta</taxon>
    </lineage>
</organism>
<reference evidence="3 4" key="1">
    <citation type="journal article" name="Front. Microbiol.">
        <title>Sugar Metabolism of the First Thermophilic Planctomycete Thermogutta terrifontis: Comparative Genomic and Transcriptomic Approaches.</title>
        <authorList>
            <person name="Elcheninov A.G."/>
            <person name="Menzel P."/>
            <person name="Gudbergsdottir S.R."/>
            <person name="Slesarev A.I."/>
            <person name="Kadnikov V.V."/>
            <person name="Krogh A."/>
            <person name="Bonch-Osmolovskaya E.A."/>
            <person name="Peng X."/>
            <person name="Kublanov I.V."/>
        </authorList>
    </citation>
    <scope>NUCLEOTIDE SEQUENCE [LARGE SCALE GENOMIC DNA]</scope>
    <source>
        <strain evidence="3 4">R1</strain>
    </source>
</reference>
<feature type="region of interest" description="Disordered" evidence="1">
    <location>
        <begin position="169"/>
        <end position="193"/>
    </location>
</feature>
<feature type="compositionally biased region" description="Polar residues" evidence="1">
    <location>
        <begin position="23"/>
        <end position="48"/>
    </location>
</feature>
<dbReference type="OrthoDB" id="276462at2"/>
<evidence type="ECO:0000313" key="3">
    <source>
        <dbReference type="EMBL" id="ASV75403.1"/>
    </source>
</evidence>
<dbReference type="RefSeq" id="WP_095415474.1">
    <property type="nucleotide sequence ID" value="NZ_CP018477.1"/>
</dbReference>
<dbReference type="InterPro" id="IPR001387">
    <property type="entry name" value="Cro/C1-type_HTH"/>
</dbReference>
<dbReference type="Proteomes" id="UP000215086">
    <property type="component" value="Chromosome"/>
</dbReference>
<feature type="region of interest" description="Disordered" evidence="1">
    <location>
        <begin position="19"/>
        <end position="51"/>
    </location>
</feature>
<dbReference type="SUPFAM" id="SSF47413">
    <property type="entry name" value="lambda repressor-like DNA-binding domains"/>
    <property type="match status" value="1"/>
</dbReference>
<evidence type="ECO:0000259" key="2">
    <source>
        <dbReference type="SMART" id="SM00530"/>
    </source>
</evidence>
<dbReference type="GO" id="GO:0003677">
    <property type="term" value="F:DNA binding"/>
    <property type="evidence" value="ECO:0007669"/>
    <property type="project" value="InterPro"/>
</dbReference>
<feature type="domain" description="HTH cro/C1-type" evidence="2">
    <location>
        <begin position="53"/>
        <end position="108"/>
    </location>
</feature>
<sequence>MRVSDLGLPAVAMPAVVTPVGKEQQSSPGNALQTSPTNQEPSQGQNNRVPLHRLAEVRIRQGVTRRTMARRMKVDVRTVKREEDPYTDLPLSALYRWQKALQVPLVELLSDIEEPLSAPVLQRARLLRMMKTARTIQVRTKQPSVRYLADMLVQQLLELMPELADVTPWPGGRSKRQPTVGEIAQHPQKFRMR</sequence>
<accession>A0A286RHG5</accession>
<protein>
    <recommendedName>
        <fullName evidence="2">HTH cro/C1-type domain-containing protein</fullName>
    </recommendedName>
</protein>